<reference evidence="3" key="1">
    <citation type="submission" date="2020-05" db="EMBL/GenBank/DDBJ databases">
        <authorList>
            <person name="Chiriac C."/>
            <person name="Salcher M."/>
            <person name="Ghai R."/>
            <person name="Kavagutti S V."/>
        </authorList>
    </citation>
    <scope>NUCLEOTIDE SEQUENCE</scope>
</reference>
<dbReference type="GO" id="GO:0003700">
    <property type="term" value="F:DNA-binding transcription factor activity"/>
    <property type="evidence" value="ECO:0007669"/>
    <property type="project" value="TreeGrafter"/>
</dbReference>
<evidence type="ECO:0000259" key="2">
    <source>
        <dbReference type="PROSITE" id="PS50977"/>
    </source>
</evidence>
<dbReference type="InterPro" id="IPR050109">
    <property type="entry name" value="HTH-type_TetR-like_transc_reg"/>
</dbReference>
<dbReference type="GO" id="GO:0000976">
    <property type="term" value="F:transcription cis-regulatory region binding"/>
    <property type="evidence" value="ECO:0007669"/>
    <property type="project" value="TreeGrafter"/>
</dbReference>
<name>A0A6J7ADU6_9ZZZZ</name>
<dbReference type="InterPro" id="IPR009057">
    <property type="entry name" value="Homeodomain-like_sf"/>
</dbReference>
<organism evidence="3">
    <name type="scientific">freshwater metagenome</name>
    <dbReference type="NCBI Taxonomy" id="449393"/>
    <lineage>
        <taxon>unclassified sequences</taxon>
        <taxon>metagenomes</taxon>
        <taxon>ecological metagenomes</taxon>
    </lineage>
</organism>
<gene>
    <name evidence="3" type="ORF">UFOPK3197_00913</name>
    <name evidence="4" type="ORF">UFOPK3241_01410</name>
</gene>
<dbReference type="SUPFAM" id="SSF46689">
    <property type="entry name" value="Homeodomain-like"/>
    <property type="match status" value="1"/>
</dbReference>
<protein>
    <submittedName>
        <fullName evidence="3">Unannotated protein</fullName>
    </submittedName>
</protein>
<dbReference type="PANTHER" id="PTHR30055">
    <property type="entry name" value="HTH-TYPE TRANSCRIPTIONAL REGULATOR RUTR"/>
    <property type="match status" value="1"/>
</dbReference>
<dbReference type="PANTHER" id="PTHR30055:SF226">
    <property type="entry name" value="HTH-TYPE TRANSCRIPTIONAL REGULATOR PKSA"/>
    <property type="match status" value="1"/>
</dbReference>
<dbReference type="PROSITE" id="PS50977">
    <property type="entry name" value="HTH_TETR_2"/>
    <property type="match status" value="1"/>
</dbReference>
<dbReference type="PRINTS" id="PR00455">
    <property type="entry name" value="HTHTETR"/>
</dbReference>
<dbReference type="AlphaFoldDB" id="A0A6J7ADU6"/>
<proteinExistence type="predicted"/>
<dbReference type="EMBL" id="CAFAZX010000119">
    <property type="protein sequence ID" value="CAB4845501.1"/>
    <property type="molecule type" value="Genomic_DNA"/>
</dbReference>
<dbReference type="EMBL" id="CAFABI010000103">
    <property type="protein sequence ID" value="CAB4831022.1"/>
    <property type="molecule type" value="Genomic_DNA"/>
</dbReference>
<evidence type="ECO:0000313" key="4">
    <source>
        <dbReference type="EMBL" id="CAB4845501.1"/>
    </source>
</evidence>
<evidence type="ECO:0000313" key="3">
    <source>
        <dbReference type="EMBL" id="CAB4831022.1"/>
    </source>
</evidence>
<dbReference type="InterPro" id="IPR001647">
    <property type="entry name" value="HTH_TetR"/>
</dbReference>
<feature type="domain" description="HTH tetR-type" evidence="2">
    <location>
        <begin position="14"/>
        <end position="74"/>
    </location>
</feature>
<keyword evidence="1" id="KW-0238">DNA-binding</keyword>
<evidence type="ECO:0000256" key="1">
    <source>
        <dbReference type="ARBA" id="ARBA00023125"/>
    </source>
</evidence>
<dbReference type="Gene3D" id="1.10.357.10">
    <property type="entry name" value="Tetracycline Repressor, domain 2"/>
    <property type="match status" value="1"/>
</dbReference>
<dbReference type="Pfam" id="PF00440">
    <property type="entry name" value="TetR_N"/>
    <property type="match status" value="1"/>
</dbReference>
<accession>A0A6J7ADU6</accession>
<sequence length="194" mass="20562">MPRINTATLSEHRDWRRNQLIAAASAIALEQGGQAITVAAVAERAGLSRTSVYEYFGSSAELVADLVIDELTVFAQSLQGAVALTSDPYDAIDAWIDAALRYIADGRHLLAKALSATSMPKDRAADIGAAHRLLLAPMHQALTEIGISDISQALTFIQGVTDASTKRIESGNDAELESISATNFCLAGIRALVP</sequence>